<dbReference type="Pfam" id="PF00088">
    <property type="entry name" value="Trefoil"/>
    <property type="match status" value="4"/>
</dbReference>
<gene>
    <name evidence="9" type="primary">tff3.5.L</name>
</gene>
<proteinExistence type="predicted"/>
<dbReference type="GO" id="GO:0030277">
    <property type="term" value="P:maintenance of gastrointestinal epithelium"/>
    <property type="evidence" value="ECO:0000318"/>
    <property type="project" value="GO_Central"/>
</dbReference>
<evidence type="ECO:0000256" key="4">
    <source>
        <dbReference type="PROSITE-ProRule" id="PRU00779"/>
    </source>
</evidence>
<feature type="region of interest" description="Disordered" evidence="5">
    <location>
        <begin position="188"/>
        <end position="207"/>
    </location>
</feature>
<dbReference type="PROSITE" id="PS00025">
    <property type="entry name" value="P_TREFOIL_1"/>
    <property type="match status" value="3"/>
</dbReference>
<dbReference type="KEGG" id="xla:108707399"/>
<feature type="region of interest" description="Disordered" evidence="5">
    <location>
        <begin position="123"/>
        <end position="151"/>
    </location>
</feature>
<feature type="disulfide bond" evidence="4">
    <location>
        <begin position="280"/>
        <end position="297"/>
    </location>
</feature>
<evidence type="ECO:0000256" key="1">
    <source>
        <dbReference type="ARBA" id="ARBA00004613"/>
    </source>
</evidence>
<feature type="chain" id="PRO_5035166539" evidence="6">
    <location>
        <begin position="21"/>
        <end position="306"/>
    </location>
</feature>
<feature type="disulfide bond" evidence="4">
    <location>
        <begin position="74"/>
        <end position="100"/>
    </location>
</feature>
<dbReference type="PANTHER" id="PTHR13826">
    <property type="entry name" value="INTESTINAL TREFOIL FACTOR-RELATED"/>
    <property type="match status" value="1"/>
</dbReference>
<evidence type="ECO:0000256" key="6">
    <source>
        <dbReference type="SAM" id="SignalP"/>
    </source>
</evidence>
<keyword evidence="2" id="KW-0964">Secreted</keyword>
<feature type="disulfide bond" evidence="4">
    <location>
        <begin position="33"/>
        <end position="48"/>
    </location>
</feature>
<feature type="disulfide bond" evidence="4">
    <location>
        <begin position="260"/>
        <end position="286"/>
    </location>
</feature>
<evidence type="ECO:0000259" key="7">
    <source>
        <dbReference type="PROSITE" id="PS51448"/>
    </source>
</evidence>
<feature type="disulfide bond" evidence="4">
    <location>
        <begin position="219"/>
        <end position="234"/>
    </location>
</feature>
<dbReference type="PANTHER" id="PTHR13826:SF19">
    <property type="entry name" value="INTEGUMENTARY MUCIN A.1"/>
    <property type="match status" value="1"/>
</dbReference>
<dbReference type="GeneID" id="108707399"/>
<evidence type="ECO:0000313" key="8">
    <source>
        <dbReference type="Proteomes" id="UP000186698"/>
    </source>
</evidence>
<dbReference type="PROSITE" id="PS51448">
    <property type="entry name" value="P_TREFOIL_2"/>
    <property type="match status" value="4"/>
</dbReference>
<accession>A0A8J1M5X3</accession>
<dbReference type="SUPFAM" id="SSF57492">
    <property type="entry name" value="Trefoil"/>
    <property type="match status" value="4"/>
</dbReference>
<protein>
    <submittedName>
        <fullName evidence="9">Integumentary mucin A.1</fullName>
    </submittedName>
</protein>
<dbReference type="Proteomes" id="UP000186698">
    <property type="component" value="Chromosome 2L"/>
</dbReference>
<dbReference type="FunFam" id="4.10.110.10:FF:000006">
    <property type="entry name" value="Trefoil factor 1"/>
    <property type="match status" value="3"/>
</dbReference>
<feature type="disulfide bond" evidence="4">
    <location>
        <begin position="229"/>
        <end position="246"/>
    </location>
</feature>
<keyword evidence="3 4" id="KW-1015">Disulfide bond</keyword>
<evidence type="ECO:0000256" key="5">
    <source>
        <dbReference type="SAM" id="MobiDB-lite"/>
    </source>
</evidence>
<keyword evidence="8" id="KW-1185">Reference proteome</keyword>
<evidence type="ECO:0000256" key="3">
    <source>
        <dbReference type="ARBA" id="ARBA00023157"/>
    </source>
</evidence>
<comment type="subcellular location">
    <subcellularLocation>
        <location evidence="1">Secreted</location>
    </subcellularLocation>
</comment>
<dbReference type="Gene3D" id="4.10.110.10">
    <property type="entry name" value="Spasmolytic Protein, domain 1"/>
    <property type="match status" value="4"/>
</dbReference>
<dbReference type="InterPro" id="IPR000519">
    <property type="entry name" value="P_trefoil_dom"/>
</dbReference>
<sequence length="306" mass="33072">MKHIILCIHFLLMVVGLGQAQDCSVAPDMRVNCGYPTVTEADCRAIGCCFDSSILNTKWCFYNATAGPIKKLECSGDPTKRIDCGFPRITEKQCILRGCCFDSSISGVKWCYARTVITTPAPDTTTASTTAETTTVPTTPETTTASTTAETTTVPTTPGILFTLFIFTNCSTCICIDNHFDLIMGLDTTPPTPPPTPETTTETTTAPPPTECAADRVDCGYGGITQEECEGKGCIFDSTIPETKWCFYTVAEAPARKAECTVDPSVRIDCGYPGITDKDCREKGCCYDECIPDVTWCFEKAVPVST</sequence>
<dbReference type="PRINTS" id="PR00680">
    <property type="entry name" value="PTREFOIL"/>
</dbReference>
<dbReference type="InterPro" id="IPR017957">
    <property type="entry name" value="P_trefoil_CS"/>
</dbReference>
<keyword evidence="6" id="KW-0732">Signal</keyword>
<feature type="signal peptide" evidence="6">
    <location>
        <begin position="1"/>
        <end position="20"/>
    </location>
</feature>
<dbReference type="AlphaFoldDB" id="A0A8J1M5X3"/>
<name>A0A8J1M5X3_XENLA</name>
<dbReference type="OrthoDB" id="10051464at2759"/>
<dbReference type="InterPro" id="IPR044913">
    <property type="entry name" value="P_trefoil_dom_sf"/>
</dbReference>
<dbReference type="RefSeq" id="XP_041437092.1">
    <property type="nucleotide sequence ID" value="XM_041581158.1"/>
</dbReference>
<feature type="domain" description="P-type" evidence="7">
    <location>
        <begin position="21"/>
        <end position="64"/>
    </location>
</feature>
<dbReference type="GO" id="GO:0005615">
    <property type="term" value="C:extracellular space"/>
    <property type="evidence" value="ECO:0000318"/>
    <property type="project" value="GO_Central"/>
</dbReference>
<dbReference type="CDD" id="cd00111">
    <property type="entry name" value="Trefoil"/>
    <property type="match status" value="4"/>
</dbReference>
<organism evidence="8 9">
    <name type="scientific">Xenopus laevis</name>
    <name type="common">African clawed frog</name>
    <dbReference type="NCBI Taxonomy" id="8355"/>
    <lineage>
        <taxon>Eukaryota</taxon>
        <taxon>Metazoa</taxon>
        <taxon>Chordata</taxon>
        <taxon>Craniata</taxon>
        <taxon>Vertebrata</taxon>
        <taxon>Euteleostomi</taxon>
        <taxon>Amphibia</taxon>
        <taxon>Batrachia</taxon>
        <taxon>Anura</taxon>
        <taxon>Pipoidea</taxon>
        <taxon>Pipidae</taxon>
        <taxon>Xenopodinae</taxon>
        <taxon>Xenopus</taxon>
        <taxon>Xenopus</taxon>
    </lineage>
</organism>
<feature type="domain" description="P-type" evidence="7">
    <location>
        <begin position="204"/>
        <end position="250"/>
    </location>
</feature>
<reference evidence="9" key="1">
    <citation type="submission" date="2025-08" db="UniProtKB">
        <authorList>
            <consortium name="RefSeq"/>
        </authorList>
    </citation>
    <scope>IDENTIFICATION</scope>
    <source>
        <strain evidence="9">J_2021</strain>
        <tissue evidence="9">Erythrocytes</tissue>
    </source>
</reference>
<feature type="domain" description="P-type" evidence="7">
    <location>
        <begin position="258"/>
        <end position="301"/>
    </location>
</feature>
<evidence type="ECO:0000256" key="2">
    <source>
        <dbReference type="ARBA" id="ARBA00022525"/>
    </source>
</evidence>
<feature type="domain" description="P-type" evidence="7">
    <location>
        <begin position="72"/>
        <end position="115"/>
    </location>
</feature>
<feature type="disulfide bond" evidence="4">
    <location>
        <begin position="270"/>
        <end position="285"/>
    </location>
</feature>
<dbReference type="SMART" id="SM00018">
    <property type="entry name" value="PD"/>
    <property type="match status" value="4"/>
</dbReference>
<evidence type="ECO:0000313" key="9">
    <source>
        <dbReference type="RefSeq" id="XP_041437092.1"/>
    </source>
</evidence>
<dbReference type="CTD" id="108707399"/>
<feature type="disulfide bond" evidence="4">
    <location>
        <begin position="43"/>
        <end position="60"/>
    </location>
</feature>
<comment type="caution">
    <text evidence="4">Lacks conserved residue(s) required for the propagation of feature annotation.</text>
</comment>
<feature type="disulfide bond" evidence="4">
    <location>
        <begin position="94"/>
        <end position="111"/>
    </location>
</feature>
<feature type="disulfide bond" evidence="4">
    <location>
        <begin position="23"/>
        <end position="49"/>
    </location>
</feature>
<feature type="disulfide bond" evidence="4">
    <location>
        <begin position="84"/>
        <end position="99"/>
    </location>
</feature>
<dbReference type="InterPro" id="IPR017994">
    <property type="entry name" value="P_trefoil_chordata"/>
</dbReference>